<dbReference type="OrthoDB" id="6080009at2"/>
<organism evidence="1 2">
    <name type="scientific">Legionella micdadei</name>
    <name type="common">Tatlockia micdadei</name>
    <dbReference type="NCBI Taxonomy" id="451"/>
    <lineage>
        <taxon>Bacteria</taxon>
        <taxon>Pseudomonadati</taxon>
        <taxon>Pseudomonadota</taxon>
        <taxon>Gammaproteobacteria</taxon>
        <taxon>Legionellales</taxon>
        <taxon>Legionellaceae</taxon>
        <taxon>Legionella</taxon>
    </lineage>
</organism>
<evidence type="ECO:0000313" key="1">
    <source>
        <dbReference type="EMBL" id="CEG59817.1"/>
    </source>
</evidence>
<gene>
    <name evidence="1" type="ORF">LMI_0469</name>
</gene>
<dbReference type="STRING" id="451.B6N58_12945"/>
<accession>A0A098GCW2</accession>
<protein>
    <submittedName>
        <fullName evidence="1">Uncharacterized protein</fullName>
    </submittedName>
</protein>
<dbReference type="EMBL" id="LN614830">
    <property type="protein sequence ID" value="CEG59817.1"/>
    <property type="molecule type" value="Genomic_DNA"/>
</dbReference>
<dbReference type="InterPro" id="IPR021928">
    <property type="entry name" value="DUF3541"/>
</dbReference>
<name>A0A098GCW2_LEGMI</name>
<reference evidence="2" key="1">
    <citation type="submission" date="2014-09" db="EMBL/GenBank/DDBJ databases">
        <authorList>
            <person name="Gomez-Valero L."/>
        </authorList>
    </citation>
    <scope>NUCLEOTIDE SEQUENCE [LARGE SCALE GENOMIC DNA]</scope>
    <source>
        <strain evidence="2">ATCC33218</strain>
    </source>
</reference>
<dbReference type="AlphaFoldDB" id="A0A098GCW2"/>
<dbReference type="KEGG" id="tmc:LMI_0469"/>
<evidence type="ECO:0000313" key="2">
    <source>
        <dbReference type="Proteomes" id="UP000032414"/>
    </source>
</evidence>
<dbReference type="Proteomes" id="UP000032414">
    <property type="component" value="Chromosome I"/>
</dbReference>
<sequence length="371" mass="43082">MEYPYEQGSMTVLKILKLHAILLLCLLSLLSKASTADIADKIQQKFDSNLFRLKPIIQSHYAVRLYRITGKKEYLYPIISFQFIESMQLHQLLKTTPDSMRTVSNANTINLPLENKNLSKTKNRKALLAQFPEMDNLLKILLILDHAQQLNILNSPLYPHAKIAILQIKENLRPLSSFLLSPSVIKTSPAQVANFVFLLNRLKLIDLRKKYIHRFKTIFADNKDPYLSDKAFEDKIYGMTHIIFAASDYYQKRIAYKQFKWIYQYFEQHMDLILKRTKPDVVAEVGLTFCLLDSFHHSALITKIKRHLTSKYNPHQQMIPNKSGSRDLNLAEHRNVLTIMLFKWPLSLHLGPDLETMAADFINTLQQAQPL</sequence>
<dbReference type="Pfam" id="PF12060">
    <property type="entry name" value="DUF3541"/>
    <property type="match status" value="1"/>
</dbReference>
<dbReference type="HOGENOM" id="CLU_064962_0_0_6"/>
<proteinExistence type="predicted"/>